<dbReference type="InterPro" id="IPR029071">
    <property type="entry name" value="Ubiquitin-like_domsf"/>
</dbReference>
<keyword evidence="7" id="KW-0460">Magnesium</keyword>
<comment type="catalytic activity">
    <reaction evidence="12">
        <text>O-phospho-L-threonyl-[protein] + H2O = L-threonyl-[protein] + phosphate</text>
        <dbReference type="Rhea" id="RHEA:47004"/>
        <dbReference type="Rhea" id="RHEA-COMP:11060"/>
        <dbReference type="Rhea" id="RHEA-COMP:11605"/>
        <dbReference type="ChEBI" id="CHEBI:15377"/>
        <dbReference type="ChEBI" id="CHEBI:30013"/>
        <dbReference type="ChEBI" id="CHEBI:43474"/>
        <dbReference type="ChEBI" id="CHEBI:61977"/>
        <dbReference type="EC" id="3.1.3.16"/>
    </reaction>
</comment>
<keyword evidence="17" id="KW-1185">Reference proteome</keyword>
<proteinExistence type="predicted"/>
<feature type="domain" description="Ubiquitin-like" evidence="14">
    <location>
        <begin position="5"/>
        <end position="83"/>
    </location>
</feature>
<dbReference type="Pfam" id="PF03031">
    <property type="entry name" value="NIF"/>
    <property type="match status" value="1"/>
</dbReference>
<dbReference type="PROSITE" id="PS50969">
    <property type="entry name" value="FCP1"/>
    <property type="match status" value="1"/>
</dbReference>
<keyword evidence="6" id="KW-0378">Hydrolase</keyword>
<dbReference type="Gene3D" id="3.40.50.1000">
    <property type="entry name" value="HAD superfamily/HAD-like"/>
    <property type="match status" value="1"/>
</dbReference>
<dbReference type="InterPro" id="IPR011943">
    <property type="entry name" value="HAD-SF_hydro_IIID"/>
</dbReference>
<dbReference type="FunFam" id="3.10.20.90:FF:000060">
    <property type="entry name" value="ubiquitin-like domain-containing CTD phosphatase 1"/>
    <property type="match status" value="1"/>
</dbReference>
<dbReference type="InterPro" id="IPR036412">
    <property type="entry name" value="HAD-like_sf"/>
</dbReference>
<comment type="catalytic activity">
    <reaction evidence="11">
        <text>O-phospho-L-seryl-[protein] + H2O = L-seryl-[protein] + phosphate</text>
        <dbReference type="Rhea" id="RHEA:20629"/>
        <dbReference type="Rhea" id="RHEA-COMP:9863"/>
        <dbReference type="Rhea" id="RHEA-COMP:11604"/>
        <dbReference type="ChEBI" id="CHEBI:15377"/>
        <dbReference type="ChEBI" id="CHEBI:29999"/>
        <dbReference type="ChEBI" id="CHEBI:43474"/>
        <dbReference type="ChEBI" id="CHEBI:83421"/>
        <dbReference type="EC" id="3.1.3.16"/>
    </reaction>
</comment>
<evidence type="ECO:0000313" key="17">
    <source>
        <dbReference type="Proteomes" id="UP001558652"/>
    </source>
</evidence>
<dbReference type="CDD" id="cd01813">
    <property type="entry name" value="Ubl_UBLCP1"/>
    <property type="match status" value="1"/>
</dbReference>
<dbReference type="AlphaFoldDB" id="A0ABD0YQD2"/>
<dbReference type="SUPFAM" id="SSF56784">
    <property type="entry name" value="HAD-like"/>
    <property type="match status" value="1"/>
</dbReference>
<dbReference type="GO" id="GO:0005634">
    <property type="term" value="C:nucleus"/>
    <property type="evidence" value="ECO:0007669"/>
    <property type="project" value="UniProtKB-SubCell"/>
</dbReference>
<comment type="caution">
    <text evidence="16">The sequence shown here is derived from an EMBL/GenBank/DDBJ whole genome shotgun (WGS) entry which is preliminary data.</text>
</comment>
<feature type="region of interest" description="Disordered" evidence="13">
    <location>
        <begin position="316"/>
        <end position="339"/>
    </location>
</feature>
<dbReference type="InterPro" id="IPR023214">
    <property type="entry name" value="HAD_sf"/>
</dbReference>
<evidence type="ECO:0000256" key="3">
    <source>
        <dbReference type="ARBA" id="ARBA00013081"/>
    </source>
</evidence>
<keyword evidence="5" id="KW-0479">Metal-binding</keyword>
<name>A0ABD0YQD2_9HEMI</name>
<dbReference type="EC" id="3.1.3.16" evidence="3"/>
<evidence type="ECO:0000256" key="9">
    <source>
        <dbReference type="ARBA" id="ARBA00023242"/>
    </source>
</evidence>
<evidence type="ECO:0000313" key="16">
    <source>
        <dbReference type="EMBL" id="KAL1138198.1"/>
    </source>
</evidence>
<keyword evidence="8" id="KW-0904">Protein phosphatase</keyword>
<evidence type="ECO:0000256" key="10">
    <source>
        <dbReference type="ARBA" id="ARBA00032039"/>
    </source>
</evidence>
<comment type="subcellular location">
    <subcellularLocation>
        <location evidence="2">Nucleus</location>
    </subcellularLocation>
</comment>
<dbReference type="InterPro" id="IPR051658">
    <property type="entry name" value="UBLCP1"/>
</dbReference>
<evidence type="ECO:0000256" key="1">
    <source>
        <dbReference type="ARBA" id="ARBA00001946"/>
    </source>
</evidence>
<evidence type="ECO:0000256" key="5">
    <source>
        <dbReference type="ARBA" id="ARBA00022723"/>
    </source>
</evidence>
<dbReference type="PANTHER" id="PTHR48493:SF1">
    <property type="entry name" value="UBIQUITIN-LIKE DOMAIN-CONTAINING CTD PHOSPHATASE 1"/>
    <property type="match status" value="1"/>
</dbReference>
<gene>
    <name evidence="16" type="ORF">AAG570_009890</name>
</gene>
<dbReference type="GO" id="GO:0004722">
    <property type="term" value="F:protein serine/threonine phosphatase activity"/>
    <property type="evidence" value="ECO:0007669"/>
    <property type="project" value="UniProtKB-EC"/>
</dbReference>
<evidence type="ECO:0000256" key="6">
    <source>
        <dbReference type="ARBA" id="ARBA00022801"/>
    </source>
</evidence>
<evidence type="ECO:0000259" key="15">
    <source>
        <dbReference type="PROSITE" id="PS50969"/>
    </source>
</evidence>
<evidence type="ECO:0000259" key="14">
    <source>
        <dbReference type="PROSITE" id="PS50053"/>
    </source>
</evidence>
<evidence type="ECO:0000256" key="11">
    <source>
        <dbReference type="ARBA" id="ARBA00047761"/>
    </source>
</evidence>
<dbReference type="Proteomes" id="UP001558652">
    <property type="component" value="Unassembled WGS sequence"/>
</dbReference>
<accession>A0ABD0YQD2</accession>
<evidence type="ECO:0000256" key="2">
    <source>
        <dbReference type="ARBA" id="ARBA00004123"/>
    </source>
</evidence>
<dbReference type="SMART" id="SM00577">
    <property type="entry name" value="CPDc"/>
    <property type="match status" value="1"/>
</dbReference>
<dbReference type="InterPro" id="IPR004274">
    <property type="entry name" value="FCP1_dom"/>
</dbReference>
<evidence type="ECO:0000256" key="8">
    <source>
        <dbReference type="ARBA" id="ARBA00022912"/>
    </source>
</evidence>
<feature type="domain" description="FCP1 homology" evidence="15">
    <location>
        <begin position="136"/>
        <end position="296"/>
    </location>
</feature>
<dbReference type="NCBIfam" id="TIGR02245">
    <property type="entry name" value="HAD_IIID1"/>
    <property type="match status" value="1"/>
</dbReference>
<comment type="cofactor">
    <cofactor evidence="1">
        <name>Mg(2+)</name>
        <dbReference type="ChEBI" id="CHEBI:18420"/>
    </cofactor>
</comment>
<sequence length="339" mass="39492">MESEIKLIVKWNSKEYEVDCLSENDSIGTLKEAIFRKTGVRPERQKLLNLKFKGKMPENDCLLSALTLKPGFKIMMMGSLEAAIADANTVPDDLPEVIDDFDIKDGEDVAIENKEVYLSKIDKRIREYEIKVLNPTRQDKKLLVLDIDYTLFDHLSVAECGYELMRPYLHEFLTSAYMDYDIAIWSATNMKWIEEKMKLLGVSTHNDYKIVFYLDSLAMITVHTPEYGVIKVKPLGVIWGKFPQYTPENTIMFDDTSRNFLMNPQNGLKIRAFRQAHLNRSSDRELLKLAKYLRAIAQLESFVNLNHRHWERYLKARRKEKKHKHRDPEPPSSSDNPPT</sequence>
<dbReference type="EMBL" id="JBFDAA010000004">
    <property type="protein sequence ID" value="KAL1138198.1"/>
    <property type="molecule type" value="Genomic_DNA"/>
</dbReference>
<reference evidence="16 17" key="1">
    <citation type="submission" date="2024-07" db="EMBL/GenBank/DDBJ databases">
        <title>Chromosome-level genome assembly of the water stick insect Ranatra chinensis (Heteroptera: Nepidae).</title>
        <authorList>
            <person name="Liu X."/>
        </authorList>
    </citation>
    <scope>NUCLEOTIDE SEQUENCE [LARGE SCALE GENOMIC DNA]</scope>
    <source>
        <strain evidence="16">Cailab_2021Rc</strain>
        <tissue evidence="16">Muscle</tissue>
    </source>
</reference>
<evidence type="ECO:0000256" key="12">
    <source>
        <dbReference type="ARBA" id="ARBA00048336"/>
    </source>
</evidence>
<feature type="compositionally biased region" description="Basic residues" evidence="13">
    <location>
        <begin position="316"/>
        <end position="325"/>
    </location>
</feature>
<dbReference type="SMART" id="SM00213">
    <property type="entry name" value="UBQ"/>
    <property type="match status" value="1"/>
</dbReference>
<keyword evidence="9" id="KW-0539">Nucleus</keyword>
<organism evidence="16 17">
    <name type="scientific">Ranatra chinensis</name>
    <dbReference type="NCBI Taxonomy" id="642074"/>
    <lineage>
        <taxon>Eukaryota</taxon>
        <taxon>Metazoa</taxon>
        <taxon>Ecdysozoa</taxon>
        <taxon>Arthropoda</taxon>
        <taxon>Hexapoda</taxon>
        <taxon>Insecta</taxon>
        <taxon>Pterygota</taxon>
        <taxon>Neoptera</taxon>
        <taxon>Paraneoptera</taxon>
        <taxon>Hemiptera</taxon>
        <taxon>Heteroptera</taxon>
        <taxon>Panheteroptera</taxon>
        <taxon>Nepomorpha</taxon>
        <taxon>Nepidae</taxon>
        <taxon>Ranatrinae</taxon>
        <taxon>Ranatra</taxon>
    </lineage>
</organism>
<dbReference type="InterPro" id="IPR000626">
    <property type="entry name" value="Ubiquitin-like_dom"/>
</dbReference>
<dbReference type="Gene3D" id="3.10.20.90">
    <property type="entry name" value="Phosphatidylinositol 3-kinase Catalytic Subunit, Chain A, domain 1"/>
    <property type="match status" value="1"/>
</dbReference>
<evidence type="ECO:0000256" key="7">
    <source>
        <dbReference type="ARBA" id="ARBA00022842"/>
    </source>
</evidence>
<evidence type="ECO:0000256" key="13">
    <source>
        <dbReference type="SAM" id="MobiDB-lite"/>
    </source>
</evidence>
<dbReference type="SUPFAM" id="SSF54236">
    <property type="entry name" value="Ubiquitin-like"/>
    <property type="match status" value="1"/>
</dbReference>
<dbReference type="PROSITE" id="PS50053">
    <property type="entry name" value="UBIQUITIN_2"/>
    <property type="match status" value="1"/>
</dbReference>
<dbReference type="Pfam" id="PF00240">
    <property type="entry name" value="ubiquitin"/>
    <property type="match status" value="1"/>
</dbReference>
<dbReference type="GO" id="GO:0046872">
    <property type="term" value="F:metal ion binding"/>
    <property type="evidence" value="ECO:0007669"/>
    <property type="project" value="UniProtKB-KW"/>
</dbReference>
<protein>
    <recommendedName>
        <fullName evidence="4">Ubiquitin-like domain-containing CTD phosphatase 1</fullName>
        <ecNumber evidence="3">3.1.3.16</ecNumber>
    </recommendedName>
    <alternativeName>
        <fullName evidence="10">Nuclear proteasome inhibitor UBLCP1</fullName>
    </alternativeName>
</protein>
<dbReference type="PANTHER" id="PTHR48493">
    <property type="entry name" value="UBIQUITIN-LIKE DOMAIN-CONTAINING CTD PHOSPHATASE 1"/>
    <property type="match status" value="1"/>
</dbReference>
<evidence type="ECO:0000256" key="4">
    <source>
        <dbReference type="ARBA" id="ARBA00014187"/>
    </source>
</evidence>